<dbReference type="AlphaFoldDB" id="A0A0M3I8L5"/>
<proteinExistence type="predicted"/>
<sequence length="82" mass="8930">MSLLESLGQNAYKHDEVQVGRDESVSILGMPVGRRDGLLLSPLEGLSYGNQDMYGPVAINDKYNVKWGFLDKLGSLLSSASQ</sequence>
<reference evidence="2" key="1">
    <citation type="submission" date="2017-02" db="UniProtKB">
        <authorList>
            <consortium name="WormBaseParasite"/>
        </authorList>
    </citation>
    <scope>IDENTIFICATION</scope>
</reference>
<evidence type="ECO:0000313" key="2">
    <source>
        <dbReference type="WBParaSite" id="ALUE_0001370401-mRNA-1"/>
    </source>
</evidence>
<name>A0A0M3I8L5_ASCLU</name>
<dbReference type="Proteomes" id="UP000036681">
    <property type="component" value="Unplaced"/>
</dbReference>
<evidence type="ECO:0000313" key="1">
    <source>
        <dbReference type="Proteomes" id="UP000036681"/>
    </source>
</evidence>
<accession>A0A0M3I8L5</accession>
<protein>
    <submittedName>
        <fullName evidence="2">HrcA domain-containing protein</fullName>
    </submittedName>
</protein>
<dbReference type="WBParaSite" id="ALUE_0001370401-mRNA-1">
    <property type="protein sequence ID" value="ALUE_0001370401-mRNA-1"/>
    <property type="gene ID" value="ALUE_0001370401"/>
</dbReference>
<keyword evidence="1" id="KW-1185">Reference proteome</keyword>
<organism evidence="1 2">
    <name type="scientific">Ascaris lumbricoides</name>
    <name type="common">Giant roundworm</name>
    <dbReference type="NCBI Taxonomy" id="6252"/>
    <lineage>
        <taxon>Eukaryota</taxon>
        <taxon>Metazoa</taxon>
        <taxon>Ecdysozoa</taxon>
        <taxon>Nematoda</taxon>
        <taxon>Chromadorea</taxon>
        <taxon>Rhabditida</taxon>
        <taxon>Spirurina</taxon>
        <taxon>Ascaridomorpha</taxon>
        <taxon>Ascaridoidea</taxon>
        <taxon>Ascarididae</taxon>
        <taxon>Ascaris</taxon>
    </lineage>
</organism>